<feature type="compositionally biased region" description="Low complexity" evidence="1">
    <location>
        <begin position="511"/>
        <end position="525"/>
    </location>
</feature>
<feature type="region of interest" description="Disordered" evidence="1">
    <location>
        <begin position="97"/>
        <end position="139"/>
    </location>
</feature>
<evidence type="ECO:0000313" key="3">
    <source>
        <dbReference type="Proteomes" id="UP000221165"/>
    </source>
</evidence>
<proteinExistence type="predicted"/>
<feature type="compositionally biased region" description="Basic and acidic residues" evidence="1">
    <location>
        <begin position="1559"/>
        <end position="1575"/>
    </location>
</feature>
<feature type="compositionally biased region" description="Polar residues" evidence="1">
    <location>
        <begin position="1512"/>
        <end position="1528"/>
    </location>
</feature>
<feature type="region of interest" description="Disordered" evidence="1">
    <location>
        <begin position="259"/>
        <end position="281"/>
    </location>
</feature>
<sequence length="2071" mass="225577">SIECWFLLQPHAKSTETYALLESGQIQSSGTPHGALLLQPKLARPAFGSDSVSGFSSLAARYSVLSSRALSRQSKLLSSFSGPSWYGQRSCVSSFRSSHTSRLRQESPGAKPPLSRSSSSPWPSATSLTTPPAPTVPSCSSTPEQFCGLVKLARKAATDSPRAASLSLASSAGHKEKEISSLWKKLEADALGGDIMPLDFLSPPELALLLSWCSRGKFFSTPLFSKVVEIAIPQIQLWQPRDVHTLLVAVGKFLAHRHQNVETKKPKKERQGHDGSGKTKLFSGVNNVERQGVERQAPTAAADRRKPVALLGLPKSVNSFHASSFSSSGHDRQSFAEAHDDPSWRSVTYLLVPAIKHLLTHLAGYRAQHISAVCAVFFAHERLIPPEDLSALRDDWKRSSSARSTCQAENQGQTLASSDGQGSSEKLDSTFPGVSSTASCSPFSSTSSGDARCISPYHDPPCVAFLGESIVEQMHVLSPSALCEVAFFFSSFHFTASQSSSVDSKPASSLSPTSDRASRPTSPTTSSAVALKVISAAARQLFLRLPARYQHPTWTTEGQDALQSVEGETKIKKQGLRLIWVDQQRKGGKQISGNQQPDLECGQLSFSSRTRSGEKSFQGQTGSFCRDRLESAQPAFGTKHLSDMLQGSERPFVRNQEERMIPNQPASISGKGAQGTTHADIVDGEAYAKAAYVFCRLAGAEASKVREESKKTKESSTPRKLKEVDQEESEADGQFLSEIRNKEDRSGRGLTDRARLDDAEGKISWTELLRRWLLPHLLGALENQKTHAVKILESASKRRHSSFSSSFIHSSSPSLSSPNCSDTSSSSCLSSCDKVSCEEASTDTSLKRVAPQSSLVRLRHSSSISDSLPFPAVYFGMLANSLTFCRCSSSPLLPSVWRSLFDSRVLEIVARELDLRSLSLVAVAVRRSSLTDGEKTGILRLLLPSVERFLQRARPLENHKPDGKLPAQGLCLSLKLLADAYGTVFFSSGTSPPAGTPIGCVSSSLESEVLPVYQLFSLMALRIKEMLPSFPGDLLVYILKFLSQVYASCPENTPASHACQSRKKYGSYTPSGTSATFSVPLPLCSTSTEDMRVSVKMDLLQLFQESCEHRLKHLFLASMTKPTSRRTVNEIQPFLPSMEETEEKPLVLSALTPSSFSGRASSFCHSSLEKHSQRTSVVFSVDALAAFLSACVRFGKIPVELVCAVNEKLTGFSATPLPPTPSPPLSLHSSSSASSLSSGDSDFRPCPSPTPSQKGRQGDQAIASIRVDRSKRDTQSVLIAQALASSSLSISHILAALAATARLPFSLRFSSQWYALEQLLLARLEQNRLGPGFTRHAGDSSEGDSFSSLFLSHSSELPACPFLLSVPSLSLFSSQPAVSPLRSPKFNADPSPSFSFCSPVSASLHHPSLEELDRVFQTYASALGQPPLPVLAAAPHGLLPALHRLSKEQSRKRVDGLQDETQITGVREDVAEQSRSLETKGDNTKRPPRVEERKVSVQELRVTAESEPRSRPLSQREMSSLNSPNTSFSDEADKLLSLELVFIHTRRILEALVRLDTHTRQRQDNNSKEKNRDNEGVCSHSIPRHRGFLKTNPFCKVVDLFACVCTGLLNQPVLPPQSILRDVSTEALGPKMKQEPPPSSTRGLGTSEVAPRSLCPVCVVHQVSSSPEASSESPVLFHLSPDMAGTLVPSSDPAAACRAGCSLSRSQFPVFSHWNSDRVKLWWKGRMAGALGDAAFCATVLLYPILLCSALHWWRRLAAPQILREIRPSRGFSPGISPSSSSVGTPSGSFSFPGLVVSPQRGFFPLRQSEQVQLARFLACVVLGVFDPVLTSSALPSSRHTLVHKLLSVFLEKEPNVRAASRAGDSVTAGEAVHIEEQGREKDNVKGLVVLALLEGAAHAVRESERRRTEKRDGHGHGELLRDRETKCNVAFRDVGRVTGVETESGPDQHTFKSLKLEPDREEAPIHQEEAASKGKWVWDDRLSTLARRLEQQDVGVESNSAVASERVNSECLTFHEEKEEARRPALKMQQDVASALGCLLRRECCGWPQKLQVVQEVQSMLYTIDILVTP</sequence>
<feature type="non-terminal residue" evidence="2">
    <location>
        <position position="1"/>
    </location>
</feature>
<evidence type="ECO:0000313" key="2">
    <source>
        <dbReference type="EMBL" id="PHJ23583.1"/>
    </source>
</evidence>
<feature type="compositionally biased region" description="Low complexity" evidence="1">
    <location>
        <begin position="1225"/>
        <end position="1238"/>
    </location>
</feature>
<feature type="compositionally biased region" description="Polar residues" evidence="1">
    <location>
        <begin position="402"/>
        <end position="424"/>
    </location>
</feature>
<accession>A0A2C6L8R5</accession>
<name>A0A2C6L8R5_9APIC</name>
<organism evidence="2 3">
    <name type="scientific">Cystoisospora suis</name>
    <dbReference type="NCBI Taxonomy" id="483139"/>
    <lineage>
        <taxon>Eukaryota</taxon>
        <taxon>Sar</taxon>
        <taxon>Alveolata</taxon>
        <taxon>Apicomplexa</taxon>
        <taxon>Conoidasida</taxon>
        <taxon>Coccidia</taxon>
        <taxon>Eucoccidiorida</taxon>
        <taxon>Eimeriorina</taxon>
        <taxon>Sarcocystidae</taxon>
        <taxon>Cystoisospora</taxon>
    </lineage>
</organism>
<dbReference type="GeneID" id="94425975"/>
<dbReference type="VEuPathDB" id="ToxoDB:CSUI_002564"/>
<dbReference type="OrthoDB" id="333889at2759"/>
<feature type="region of interest" description="Disordered" evidence="1">
    <location>
        <begin position="1627"/>
        <end position="1646"/>
    </location>
</feature>
<keyword evidence="3" id="KW-1185">Reference proteome</keyword>
<feature type="region of interest" description="Disordered" evidence="1">
    <location>
        <begin position="1448"/>
        <end position="1528"/>
    </location>
</feature>
<dbReference type="Proteomes" id="UP000221165">
    <property type="component" value="Unassembled WGS sequence"/>
</dbReference>
<protein>
    <submittedName>
        <fullName evidence="2">Uncharacterized protein</fullName>
    </submittedName>
</protein>
<reference evidence="2 3" key="1">
    <citation type="journal article" date="2017" name="Int. J. Parasitol.">
        <title>The genome of the protozoan parasite Cystoisospora suis and a reverse vaccinology approach to identify vaccine candidates.</title>
        <authorList>
            <person name="Palmieri N."/>
            <person name="Shrestha A."/>
            <person name="Ruttkowski B."/>
            <person name="Beck T."/>
            <person name="Vogl C."/>
            <person name="Tomley F."/>
            <person name="Blake D.P."/>
            <person name="Joachim A."/>
        </authorList>
    </citation>
    <scope>NUCLEOTIDE SEQUENCE [LARGE SCALE GENOMIC DNA]</scope>
    <source>
        <strain evidence="2 3">Wien I</strain>
    </source>
</reference>
<gene>
    <name evidence="2" type="ORF">CSUI_002564</name>
</gene>
<comment type="caution">
    <text evidence="2">The sequence shown here is derived from an EMBL/GenBank/DDBJ whole genome shotgun (WGS) entry which is preliminary data.</text>
</comment>
<feature type="compositionally biased region" description="Basic and acidic residues" evidence="1">
    <location>
        <begin position="259"/>
        <end position="277"/>
    </location>
</feature>
<feature type="compositionally biased region" description="Low complexity" evidence="1">
    <location>
        <begin position="112"/>
        <end position="130"/>
    </location>
</feature>
<feature type="compositionally biased region" description="Basic and acidic residues" evidence="1">
    <location>
        <begin position="1466"/>
        <end position="1510"/>
    </location>
</feature>
<evidence type="ECO:0000256" key="1">
    <source>
        <dbReference type="SAM" id="MobiDB-lite"/>
    </source>
</evidence>
<feature type="region of interest" description="Disordered" evidence="1">
    <location>
        <begin position="1559"/>
        <end position="1578"/>
    </location>
</feature>
<feature type="region of interest" description="Disordered" evidence="1">
    <location>
        <begin position="499"/>
        <end position="525"/>
    </location>
</feature>
<dbReference type="RefSeq" id="XP_067925258.1">
    <property type="nucleotide sequence ID" value="XM_068062764.1"/>
</dbReference>
<feature type="compositionally biased region" description="Low complexity" evidence="1">
    <location>
        <begin position="435"/>
        <end position="445"/>
    </location>
</feature>
<feature type="region of interest" description="Disordered" evidence="1">
    <location>
        <begin position="402"/>
        <end position="445"/>
    </location>
</feature>
<feature type="region of interest" description="Disordered" evidence="1">
    <location>
        <begin position="1216"/>
        <end position="1260"/>
    </location>
</feature>
<feature type="compositionally biased region" description="Basic and acidic residues" evidence="1">
    <location>
        <begin position="739"/>
        <end position="753"/>
    </location>
</feature>
<feature type="compositionally biased region" description="Basic and acidic residues" evidence="1">
    <location>
        <begin position="705"/>
        <end position="724"/>
    </location>
</feature>
<dbReference type="EMBL" id="MIGC01001075">
    <property type="protein sequence ID" value="PHJ23583.1"/>
    <property type="molecule type" value="Genomic_DNA"/>
</dbReference>
<feature type="region of interest" description="Disordered" evidence="1">
    <location>
        <begin position="705"/>
        <end position="753"/>
    </location>
</feature>